<dbReference type="GO" id="GO:0000149">
    <property type="term" value="F:SNARE binding"/>
    <property type="evidence" value="ECO:0007669"/>
    <property type="project" value="TreeGrafter"/>
</dbReference>
<dbReference type="GO" id="GO:0032456">
    <property type="term" value="P:endocytic recycling"/>
    <property type="evidence" value="ECO:0007669"/>
    <property type="project" value="InterPro"/>
</dbReference>
<dbReference type="Proteomes" id="UP000663832">
    <property type="component" value="Unassembled WGS sequence"/>
</dbReference>
<dbReference type="OrthoDB" id="10263345at2759"/>
<reference evidence="6" key="1">
    <citation type="submission" date="2021-02" db="EMBL/GenBank/DDBJ databases">
        <authorList>
            <person name="Nowell W R."/>
        </authorList>
    </citation>
    <scope>NUCLEOTIDE SEQUENCE</scope>
</reference>
<dbReference type="PANTHER" id="PTHR13258">
    <property type="entry name" value="SYNDETIN"/>
    <property type="match status" value="1"/>
</dbReference>
<dbReference type="Pfam" id="PF10475">
    <property type="entry name" value="Vps54_N"/>
    <property type="match status" value="1"/>
</dbReference>
<keyword evidence="3" id="KW-0175">Coiled coil</keyword>
<dbReference type="GO" id="GO:0042147">
    <property type="term" value="P:retrograde transport, endosome to Golgi"/>
    <property type="evidence" value="ECO:0007669"/>
    <property type="project" value="InterPro"/>
</dbReference>
<dbReference type="GO" id="GO:1990745">
    <property type="term" value="C:EARP complex"/>
    <property type="evidence" value="ECO:0007669"/>
    <property type="project" value="InterPro"/>
</dbReference>
<dbReference type="EMBL" id="CAJNOM010007466">
    <property type="protein sequence ID" value="CAF1675628.1"/>
    <property type="molecule type" value="Genomic_DNA"/>
</dbReference>
<dbReference type="InterPro" id="IPR019515">
    <property type="entry name" value="VPS54_N"/>
</dbReference>
<evidence type="ECO:0000256" key="1">
    <source>
        <dbReference type="ARBA" id="ARBA00022448"/>
    </source>
</evidence>
<gene>
    <name evidence="5" type="ORF">BJG266_LOCUS49055</name>
    <name evidence="6" type="ORF">QVE165_LOCUS66132</name>
</gene>
<evidence type="ECO:0000256" key="2">
    <source>
        <dbReference type="ARBA" id="ARBA00022927"/>
    </source>
</evidence>
<evidence type="ECO:0000256" key="3">
    <source>
        <dbReference type="ARBA" id="ARBA00023054"/>
    </source>
</evidence>
<comment type="caution">
    <text evidence="6">The sequence shown here is derived from an EMBL/GenBank/DDBJ whole genome shotgun (WGS) entry which is preliminary data.</text>
</comment>
<dbReference type="InterPro" id="IPR040047">
    <property type="entry name" value="VPS50"/>
</dbReference>
<dbReference type="EMBL" id="CAJNOI010007039">
    <property type="protein sequence ID" value="CAF1584748.1"/>
    <property type="molecule type" value="Genomic_DNA"/>
</dbReference>
<dbReference type="GO" id="GO:0015031">
    <property type="term" value="P:protein transport"/>
    <property type="evidence" value="ECO:0007669"/>
    <property type="project" value="UniProtKB-KW"/>
</dbReference>
<keyword evidence="7" id="KW-1185">Reference proteome</keyword>
<dbReference type="PANTHER" id="PTHR13258:SF0">
    <property type="entry name" value="SYNDETIN"/>
    <property type="match status" value="1"/>
</dbReference>
<accession>A0A816GKJ2</accession>
<sequence length="379" mass="44572">MFDSFKDHGFISISEKADRETLNTIEDNYYIEHNFDPKEYELQKLLSTLNGNPFLNISDVITRRDHLKTQLTAVSKRVSKLILENSSSYTTELQRVTVLTGALQDSIETCHKARRNLRRAQYQITTRNLSLIRNEMRKQQWINVLKNIEKLKKLHSFDQKLKEMVKHEDFVGAIQLYSQCGNTVHHYKEYQCIRDLSTKLQDTLDFIEESIDVTLAKLCSYFNPHTYQRLLNAYRLLGKSLTSMDQLQMHFVNVVQTRTLEILLKTVGTINNEQNLSSYSDLCKMVPEESFASCLHELNVCFWQIIKSYKLIWLWHEKNPPSIESTNSDTPEPSQEFLLQKLESGSSRLWHEIQQKMKTFILENNMTHFKFEAFIQVLK</sequence>
<feature type="domain" description="Vacuolar protein sorting-associated protein 54 N-terminal" evidence="4">
    <location>
        <begin position="22"/>
        <end position="315"/>
    </location>
</feature>
<evidence type="ECO:0000313" key="6">
    <source>
        <dbReference type="EMBL" id="CAF1675628.1"/>
    </source>
</evidence>
<name>A0A816GKJ2_9BILA</name>
<evidence type="ECO:0000259" key="4">
    <source>
        <dbReference type="Pfam" id="PF10475"/>
    </source>
</evidence>
<evidence type="ECO:0000313" key="5">
    <source>
        <dbReference type="EMBL" id="CAF1584748.1"/>
    </source>
</evidence>
<protein>
    <recommendedName>
        <fullName evidence="4">Vacuolar protein sorting-associated protein 54 N-terminal domain-containing protein</fullName>
    </recommendedName>
</protein>
<evidence type="ECO:0000313" key="7">
    <source>
        <dbReference type="Proteomes" id="UP000663832"/>
    </source>
</evidence>
<dbReference type="Proteomes" id="UP000663877">
    <property type="component" value="Unassembled WGS sequence"/>
</dbReference>
<keyword evidence="1" id="KW-0813">Transport</keyword>
<proteinExistence type="predicted"/>
<keyword evidence="2" id="KW-0653">Protein transport</keyword>
<dbReference type="GO" id="GO:0005829">
    <property type="term" value="C:cytosol"/>
    <property type="evidence" value="ECO:0007669"/>
    <property type="project" value="GOC"/>
</dbReference>
<feature type="non-terminal residue" evidence="6">
    <location>
        <position position="1"/>
    </location>
</feature>
<organism evidence="6 7">
    <name type="scientific">Adineta steineri</name>
    <dbReference type="NCBI Taxonomy" id="433720"/>
    <lineage>
        <taxon>Eukaryota</taxon>
        <taxon>Metazoa</taxon>
        <taxon>Spiralia</taxon>
        <taxon>Gnathifera</taxon>
        <taxon>Rotifera</taxon>
        <taxon>Eurotatoria</taxon>
        <taxon>Bdelloidea</taxon>
        <taxon>Adinetida</taxon>
        <taxon>Adinetidae</taxon>
        <taxon>Adineta</taxon>
    </lineage>
</organism>
<dbReference type="AlphaFoldDB" id="A0A816GKJ2"/>